<dbReference type="GO" id="GO:0003677">
    <property type="term" value="F:DNA binding"/>
    <property type="evidence" value="ECO:0007669"/>
    <property type="project" value="UniProtKB-UniRule"/>
</dbReference>
<evidence type="ECO:0000256" key="3">
    <source>
        <dbReference type="ARBA" id="ARBA00023163"/>
    </source>
</evidence>
<evidence type="ECO:0000313" key="6">
    <source>
        <dbReference type="EMBL" id="MBB6731522.1"/>
    </source>
</evidence>
<evidence type="ECO:0000256" key="2">
    <source>
        <dbReference type="ARBA" id="ARBA00023125"/>
    </source>
</evidence>
<evidence type="ECO:0000256" key="1">
    <source>
        <dbReference type="ARBA" id="ARBA00023015"/>
    </source>
</evidence>
<dbReference type="PANTHER" id="PTHR47506">
    <property type="entry name" value="TRANSCRIPTIONAL REGULATORY PROTEIN"/>
    <property type="match status" value="1"/>
</dbReference>
<evidence type="ECO:0000256" key="4">
    <source>
        <dbReference type="PROSITE-ProRule" id="PRU00335"/>
    </source>
</evidence>
<dbReference type="PROSITE" id="PS50977">
    <property type="entry name" value="HTH_TETR_2"/>
    <property type="match status" value="1"/>
</dbReference>
<sequence length="192" mass="21692">MARGKEFDEDAVLLKAMHLFWEQGYEKTSVNDLVEGMGIHRRSLYDTFGDKHELFLKAIERYGTLINGRFRAAIARAESSRKALQFLFDLMIDGYEGKPPGCLLVNTATELAPRDAEVDARTGEGFDTMERLLADLIRTGQQKREFPQDRKAEELAEQIHAVMLGIRVLARTSADRTKMHRIADAALANLHA</sequence>
<dbReference type="EMBL" id="JACJVO010000012">
    <property type="protein sequence ID" value="MBB6731522.1"/>
    <property type="molecule type" value="Genomic_DNA"/>
</dbReference>
<dbReference type="Gene3D" id="1.10.10.60">
    <property type="entry name" value="Homeodomain-like"/>
    <property type="match status" value="1"/>
</dbReference>
<dbReference type="Gene3D" id="1.10.357.10">
    <property type="entry name" value="Tetracycline Repressor, domain 2"/>
    <property type="match status" value="1"/>
</dbReference>
<evidence type="ECO:0000313" key="7">
    <source>
        <dbReference type="Proteomes" id="UP000564644"/>
    </source>
</evidence>
<dbReference type="SUPFAM" id="SSF48498">
    <property type="entry name" value="Tetracyclin repressor-like, C-terminal domain"/>
    <property type="match status" value="1"/>
</dbReference>
<gene>
    <name evidence="6" type="ORF">H7C18_11440</name>
</gene>
<dbReference type="InterPro" id="IPR036271">
    <property type="entry name" value="Tet_transcr_reg_TetR-rel_C_sf"/>
</dbReference>
<accession>A0A7X0SK95</accession>
<dbReference type="AlphaFoldDB" id="A0A7X0SK95"/>
<dbReference type="SUPFAM" id="SSF46689">
    <property type="entry name" value="Homeodomain-like"/>
    <property type="match status" value="1"/>
</dbReference>
<keyword evidence="2 4" id="KW-0238">DNA-binding</keyword>
<dbReference type="PANTHER" id="PTHR47506:SF1">
    <property type="entry name" value="HTH-TYPE TRANSCRIPTIONAL REGULATOR YJDC"/>
    <property type="match status" value="1"/>
</dbReference>
<keyword evidence="1" id="KW-0805">Transcription regulation</keyword>
<feature type="DNA-binding region" description="H-T-H motif" evidence="4">
    <location>
        <begin position="29"/>
        <end position="48"/>
    </location>
</feature>
<organism evidence="6 7">
    <name type="scientific">Cohnella zeiphila</name>
    <dbReference type="NCBI Taxonomy" id="2761120"/>
    <lineage>
        <taxon>Bacteria</taxon>
        <taxon>Bacillati</taxon>
        <taxon>Bacillota</taxon>
        <taxon>Bacilli</taxon>
        <taxon>Bacillales</taxon>
        <taxon>Paenibacillaceae</taxon>
        <taxon>Cohnella</taxon>
    </lineage>
</organism>
<proteinExistence type="predicted"/>
<dbReference type="InterPro" id="IPR009057">
    <property type="entry name" value="Homeodomain-like_sf"/>
</dbReference>
<keyword evidence="3" id="KW-0804">Transcription</keyword>
<dbReference type="Proteomes" id="UP000564644">
    <property type="component" value="Unassembled WGS sequence"/>
</dbReference>
<keyword evidence="7" id="KW-1185">Reference proteome</keyword>
<feature type="domain" description="HTH tetR-type" evidence="5">
    <location>
        <begin position="6"/>
        <end position="66"/>
    </location>
</feature>
<dbReference type="Pfam" id="PF00440">
    <property type="entry name" value="TetR_N"/>
    <property type="match status" value="1"/>
</dbReference>
<reference evidence="6 7" key="1">
    <citation type="submission" date="2020-08" db="EMBL/GenBank/DDBJ databases">
        <title>Cohnella phylogeny.</title>
        <authorList>
            <person name="Dunlap C."/>
        </authorList>
    </citation>
    <scope>NUCLEOTIDE SEQUENCE [LARGE SCALE GENOMIC DNA]</scope>
    <source>
        <strain evidence="6 7">CBP 2801</strain>
    </source>
</reference>
<evidence type="ECO:0000259" key="5">
    <source>
        <dbReference type="PROSITE" id="PS50977"/>
    </source>
</evidence>
<comment type="caution">
    <text evidence="6">The sequence shown here is derived from an EMBL/GenBank/DDBJ whole genome shotgun (WGS) entry which is preliminary data.</text>
</comment>
<protein>
    <submittedName>
        <fullName evidence="6">TetR/AcrR family transcriptional regulator</fullName>
    </submittedName>
</protein>
<dbReference type="InterPro" id="IPR011075">
    <property type="entry name" value="TetR_C"/>
</dbReference>
<name>A0A7X0SK95_9BACL</name>
<dbReference type="Pfam" id="PF16925">
    <property type="entry name" value="TetR_C_13"/>
    <property type="match status" value="1"/>
</dbReference>
<dbReference type="RefSeq" id="WP_185129187.1">
    <property type="nucleotide sequence ID" value="NZ_JACJVO010000012.1"/>
</dbReference>
<dbReference type="InterPro" id="IPR001647">
    <property type="entry name" value="HTH_TetR"/>
</dbReference>